<dbReference type="KEGG" id="cut:CUTER_00275"/>
<dbReference type="SUPFAM" id="SSF74650">
    <property type="entry name" value="Galactose mutarotase-like"/>
    <property type="match status" value="1"/>
</dbReference>
<dbReference type="GO" id="GO:0004565">
    <property type="term" value="F:beta-galactosidase activity"/>
    <property type="evidence" value="ECO:0007669"/>
    <property type="project" value="UniProtKB-EC"/>
</dbReference>
<dbReference type="InterPro" id="IPR013783">
    <property type="entry name" value="Ig-like_fold"/>
</dbReference>
<keyword evidence="5 9" id="KW-0326">Glycosidase</keyword>
<dbReference type="Gene3D" id="3.20.20.80">
    <property type="entry name" value="Glycosidases"/>
    <property type="match status" value="1"/>
</dbReference>
<evidence type="ECO:0000256" key="3">
    <source>
        <dbReference type="ARBA" id="ARBA00012756"/>
    </source>
</evidence>
<dbReference type="EMBL" id="CP011546">
    <property type="protein sequence ID" value="AKK10084.1"/>
    <property type="molecule type" value="Genomic_DNA"/>
</dbReference>
<evidence type="ECO:0000256" key="1">
    <source>
        <dbReference type="ARBA" id="ARBA00001412"/>
    </source>
</evidence>
<evidence type="ECO:0000313" key="10">
    <source>
        <dbReference type="Proteomes" id="UP000035548"/>
    </source>
</evidence>
<dbReference type="GO" id="GO:0005990">
    <property type="term" value="P:lactose catabolic process"/>
    <property type="evidence" value="ECO:0007669"/>
    <property type="project" value="TreeGrafter"/>
</dbReference>
<dbReference type="Pfam" id="PF02929">
    <property type="entry name" value="Bgal_small_N"/>
    <property type="match status" value="1"/>
</dbReference>
<dbReference type="Gene3D" id="2.60.120.260">
    <property type="entry name" value="Galactose-binding domain-like"/>
    <property type="match status" value="1"/>
</dbReference>
<evidence type="ECO:0000256" key="2">
    <source>
        <dbReference type="ARBA" id="ARBA00007401"/>
    </source>
</evidence>
<dbReference type="PRINTS" id="PR00132">
    <property type="entry name" value="GLHYDRLASE2"/>
</dbReference>
<dbReference type="InterPro" id="IPR032312">
    <property type="entry name" value="LacZ_4"/>
</dbReference>
<evidence type="ECO:0000313" key="9">
    <source>
        <dbReference type="EMBL" id="AKK10084.1"/>
    </source>
</evidence>
<dbReference type="RefSeq" id="WP_052843950.1">
    <property type="nucleotide sequence ID" value="NZ_CP011546.1"/>
</dbReference>
<dbReference type="InterPro" id="IPR036156">
    <property type="entry name" value="Beta-gal/glucu_dom_sf"/>
</dbReference>
<comment type="catalytic activity">
    <reaction evidence="1">
        <text>Hydrolysis of terminal non-reducing beta-D-galactose residues in beta-D-galactosides.</text>
        <dbReference type="EC" id="3.2.1.23"/>
    </reaction>
</comment>
<evidence type="ECO:0000256" key="6">
    <source>
        <dbReference type="ARBA" id="ARBA00032230"/>
    </source>
</evidence>
<gene>
    <name evidence="9" type="ORF">CUTER_00275</name>
</gene>
<evidence type="ECO:0000256" key="4">
    <source>
        <dbReference type="ARBA" id="ARBA00022801"/>
    </source>
</evidence>
<dbReference type="InterPro" id="IPR017853">
    <property type="entry name" value="GH"/>
</dbReference>
<organism evidence="9 10">
    <name type="scientific">Corynebacterium uterequi</name>
    <dbReference type="NCBI Taxonomy" id="1072256"/>
    <lineage>
        <taxon>Bacteria</taxon>
        <taxon>Bacillati</taxon>
        <taxon>Actinomycetota</taxon>
        <taxon>Actinomycetes</taxon>
        <taxon>Mycobacteriales</taxon>
        <taxon>Corynebacteriaceae</taxon>
        <taxon>Corynebacterium</taxon>
    </lineage>
</organism>
<reference evidence="10" key="2">
    <citation type="submission" date="2015-05" db="EMBL/GenBank/DDBJ databases">
        <title>Complete genome sequence of Corynebacterium uterequi DSM 45634, isolated from the uterus of a maiden mare.</title>
        <authorList>
            <person name="Ruckert C."/>
            <person name="Albersmeier A."/>
            <person name="Winkler A."/>
            <person name="Tauch A."/>
        </authorList>
    </citation>
    <scope>NUCLEOTIDE SEQUENCE [LARGE SCALE GENOMIC DNA]</scope>
    <source>
        <strain evidence="10">DSM 45634</strain>
    </source>
</reference>
<dbReference type="Proteomes" id="UP000035548">
    <property type="component" value="Chromosome"/>
</dbReference>
<accession>A0A0G3H9S2</accession>
<dbReference type="PATRIC" id="fig|1072256.5.peg.53"/>
<dbReference type="InterPro" id="IPR006101">
    <property type="entry name" value="Glyco_hydro_2"/>
</dbReference>
<dbReference type="EC" id="3.2.1.23" evidence="3"/>
<dbReference type="Pfam" id="PF02837">
    <property type="entry name" value="Glyco_hydro_2_N"/>
    <property type="match status" value="1"/>
</dbReference>
<dbReference type="SUPFAM" id="SSF49303">
    <property type="entry name" value="beta-Galactosidase/glucuronidase domain"/>
    <property type="match status" value="2"/>
</dbReference>
<dbReference type="Pfam" id="PF16353">
    <property type="entry name" value="LacZ_4"/>
    <property type="match status" value="1"/>
</dbReference>
<sequence length="949" mass="105411">MSSNTPAIHPVTSLAPGTGHRVPPRSYLRTDADVLSLNGQWKFKLGPTAAGPDADAPWETIEVPSHWVLAADDRYGQPWYTNIEYPFPVDPPFVPDDNPTADYQRSFPFSPRPGHRYYLRTQGIESLAIIRLNDAEVGTVAGSRLAQELDITEHLREGDNILDIRVHQWSAHTYLEDQDQWWLPGIFRDVEILTRPDGGIEDVWVRADFDLVTGHGILDVELRTENFPVTLSVPELGVTEEIDAPTARIEVGKVQPWSADVPRLYDVTLANSAETITLRTGFRRVEIRGAQWLVNGKKLRLRGVNRHEFHPEKGRVFDAADARAGLCLMKRANINAIRFSHYPPHPELVAMCDELGFWVIDECDLETHGFWLCDWRDNPSDDPRWRDAYLDRVERFVERDKNHPCIIAWSLGNESGTGANLAAMSAWIHARDPHRPVHYEGDHEGSYTDIVSRMYLPIEGMEDLSQGVGPRSPEHLESAGRYAALAQRPMIQCEYAHAMGNGPGALREYEAAFSTLPQWHGGFVWEWRDHGLARGDFYAYGSDFDQDFSDGSFVCDGLVLSDGTPSPGLHDLAAIITPIPLEIHQRQLTVTNLRHDGDTSDLVFNADGLPFDVPVLLPGESAVVELPGGRWSPVVTVELKEDTAWAPAGHVLTTAQELAEEQPSPVPRGAEPLSTATAARIDADGLLASATLAGPRLTLYRAPTENDRLSGFGTYLEGSVEATRGAGVPGPSNAERWHAQRLHLLRRRVLSVTRTDTEILAVHRYAPPSSDAWVDVTLRWREVDGQLLLDAAAVPNSRWKDIWARLGLEFTLPNTGPLPVRWYGTGPGENYPDACAAAFVDEFAGEASGLITDYAVPQESGHRADLRRLTLPDVELTTYGPRPGFSLRAHDERTVAAARHSSELPESDTWHLVLDVAQHGIGTRSCGPDVLPAYHLRPRSGEWHLGLRL</sequence>
<dbReference type="InterPro" id="IPR011013">
    <property type="entry name" value="Gal_mutarotase_sf_dom"/>
</dbReference>
<dbReference type="SUPFAM" id="SSF51445">
    <property type="entry name" value="(Trans)glycosidases"/>
    <property type="match status" value="1"/>
</dbReference>
<dbReference type="PANTHER" id="PTHR46323">
    <property type="entry name" value="BETA-GALACTOSIDASE"/>
    <property type="match status" value="1"/>
</dbReference>
<keyword evidence="10" id="KW-1185">Reference proteome</keyword>
<dbReference type="InterPro" id="IPR050347">
    <property type="entry name" value="Bact_Beta-galactosidase"/>
</dbReference>
<dbReference type="Gene3D" id="2.60.40.10">
    <property type="entry name" value="Immunoglobulins"/>
    <property type="match status" value="2"/>
</dbReference>
<dbReference type="InterPro" id="IPR006103">
    <property type="entry name" value="Glyco_hydro_2_cat"/>
</dbReference>
<dbReference type="SMART" id="SM01038">
    <property type="entry name" value="Bgal_small_N"/>
    <property type="match status" value="1"/>
</dbReference>
<evidence type="ECO:0000256" key="5">
    <source>
        <dbReference type="ARBA" id="ARBA00023295"/>
    </source>
</evidence>
<protein>
    <recommendedName>
        <fullName evidence="3">beta-galactosidase</fullName>
        <ecNumber evidence="3">3.2.1.23</ecNumber>
    </recommendedName>
    <alternativeName>
        <fullName evidence="6">Lactase</fullName>
    </alternativeName>
</protein>
<dbReference type="SUPFAM" id="SSF49785">
    <property type="entry name" value="Galactose-binding domain-like"/>
    <property type="match status" value="1"/>
</dbReference>
<dbReference type="InterPro" id="IPR006104">
    <property type="entry name" value="Glyco_hydro_2_N"/>
</dbReference>
<name>A0A0G3H9S2_9CORY</name>
<dbReference type="GO" id="GO:0030246">
    <property type="term" value="F:carbohydrate binding"/>
    <property type="evidence" value="ECO:0007669"/>
    <property type="project" value="InterPro"/>
</dbReference>
<feature type="region of interest" description="Disordered" evidence="7">
    <location>
        <begin position="1"/>
        <end position="23"/>
    </location>
</feature>
<dbReference type="OrthoDB" id="9762066at2"/>
<dbReference type="Pfam" id="PF02836">
    <property type="entry name" value="Glyco_hydro_2_C"/>
    <property type="match status" value="1"/>
</dbReference>
<proteinExistence type="inferred from homology"/>
<reference evidence="9 10" key="1">
    <citation type="journal article" date="2015" name="Genome Announc.">
        <title>Virulence Factor Genes Detected in the Complete Genome Sequence of Corynebacterium uterequi DSM 45634, Isolated from the Uterus of a Maiden Mare.</title>
        <authorList>
            <person name="Ruckert C."/>
            <person name="Kriete M."/>
            <person name="Jaenicke S."/>
            <person name="Winkler A."/>
            <person name="Tauch A."/>
        </authorList>
    </citation>
    <scope>NUCLEOTIDE SEQUENCE [LARGE SCALE GENOMIC DNA]</scope>
    <source>
        <strain evidence="9 10">DSM 45634</strain>
    </source>
</reference>
<evidence type="ECO:0000259" key="8">
    <source>
        <dbReference type="SMART" id="SM01038"/>
    </source>
</evidence>
<comment type="similarity">
    <text evidence="2">Belongs to the glycosyl hydrolase 2 family.</text>
</comment>
<dbReference type="STRING" id="1072256.CUTER_00275"/>
<dbReference type="AlphaFoldDB" id="A0A0G3H9S2"/>
<dbReference type="PANTHER" id="PTHR46323:SF2">
    <property type="entry name" value="BETA-GALACTOSIDASE"/>
    <property type="match status" value="1"/>
</dbReference>
<dbReference type="InterPro" id="IPR008979">
    <property type="entry name" value="Galactose-bd-like_sf"/>
</dbReference>
<dbReference type="GO" id="GO:0009341">
    <property type="term" value="C:beta-galactosidase complex"/>
    <property type="evidence" value="ECO:0007669"/>
    <property type="project" value="InterPro"/>
</dbReference>
<evidence type="ECO:0000256" key="7">
    <source>
        <dbReference type="SAM" id="MobiDB-lite"/>
    </source>
</evidence>
<dbReference type="InterPro" id="IPR014718">
    <property type="entry name" value="GH-type_carb-bd"/>
</dbReference>
<keyword evidence="4 9" id="KW-0378">Hydrolase</keyword>
<feature type="domain" description="Beta galactosidase small chain/" evidence="8">
    <location>
        <begin position="675"/>
        <end position="948"/>
    </location>
</feature>
<dbReference type="Gene3D" id="2.70.98.10">
    <property type="match status" value="1"/>
</dbReference>
<dbReference type="InterPro" id="IPR004199">
    <property type="entry name" value="B-gal_small/dom_5"/>
</dbReference>